<feature type="signal peptide" evidence="2">
    <location>
        <begin position="1"/>
        <end position="25"/>
    </location>
</feature>
<evidence type="ECO:0000256" key="2">
    <source>
        <dbReference type="SAM" id="SignalP"/>
    </source>
</evidence>
<dbReference type="RefSeq" id="WP_273687441.1">
    <property type="nucleotide sequence ID" value="NZ_CP117411.1"/>
</dbReference>
<gene>
    <name evidence="3" type="ORF">PQ455_17115</name>
</gene>
<dbReference type="EMBL" id="CP117411">
    <property type="protein sequence ID" value="WCT73311.1"/>
    <property type="molecule type" value="Genomic_DNA"/>
</dbReference>
<evidence type="ECO:0000313" key="3">
    <source>
        <dbReference type="EMBL" id="WCT73311.1"/>
    </source>
</evidence>
<dbReference type="PANTHER" id="PTHR12558">
    <property type="entry name" value="CELL DIVISION CYCLE 16,23,27"/>
    <property type="match status" value="1"/>
</dbReference>
<organism evidence="3 4">
    <name type="scientific">Sphingomonas naphthae</name>
    <dbReference type="NCBI Taxonomy" id="1813468"/>
    <lineage>
        <taxon>Bacteria</taxon>
        <taxon>Pseudomonadati</taxon>
        <taxon>Pseudomonadota</taxon>
        <taxon>Alphaproteobacteria</taxon>
        <taxon>Sphingomonadales</taxon>
        <taxon>Sphingomonadaceae</taxon>
        <taxon>Sphingomonas</taxon>
    </lineage>
</organism>
<feature type="chain" id="PRO_5046605132" evidence="2">
    <location>
        <begin position="26"/>
        <end position="789"/>
    </location>
</feature>
<feature type="compositionally biased region" description="Polar residues" evidence="1">
    <location>
        <begin position="115"/>
        <end position="134"/>
    </location>
</feature>
<name>A0ABY7TK28_9SPHN</name>
<feature type="region of interest" description="Disordered" evidence="1">
    <location>
        <begin position="115"/>
        <end position="188"/>
    </location>
</feature>
<dbReference type="SMART" id="SM00028">
    <property type="entry name" value="TPR"/>
    <property type="match status" value="5"/>
</dbReference>
<dbReference type="Proteomes" id="UP001220395">
    <property type="component" value="Chromosome"/>
</dbReference>
<accession>A0ABY7TK28</accession>
<keyword evidence="4" id="KW-1185">Reference proteome</keyword>
<dbReference type="Pfam" id="PF14559">
    <property type="entry name" value="TPR_19"/>
    <property type="match status" value="3"/>
</dbReference>
<dbReference type="Gene3D" id="1.25.40.10">
    <property type="entry name" value="Tetratricopeptide repeat domain"/>
    <property type="match status" value="2"/>
</dbReference>
<dbReference type="InterPro" id="IPR019734">
    <property type="entry name" value="TPR_rpt"/>
</dbReference>
<dbReference type="InterPro" id="IPR011990">
    <property type="entry name" value="TPR-like_helical_dom_sf"/>
</dbReference>
<proteinExistence type="predicted"/>
<evidence type="ECO:0000313" key="4">
    <source>
        <dbReference type="Proteomes" id="UP001220395"/>
    </source>
</evidence>
<keyword evidence="2" id="KW-0732">Signal</keyword>
<dbReference type="SUPFAM" id="SSF48452">
    <property type="entry name" value="TPR-like"/>
    <property type="match status" value="3"/>
</dbReference>
<sequence length="789" mass="82185">MAPRVLTLRSALFLSTAALVGGVGANPGLAQRAGAASEAAAADAAAASSAARASAVAAKGGAAGTAALLKQAQYWKGKNRPDLAIAALRRALAVDPNNAQAKALLVEYSKPPALPSNSGVQISEGPKTSGNASTRLGDRAAAQVAGTPQIGDDSTPVPADVAGGRRASPATTGGNTGPRTVRPTPPKPYVRSAADQAGEYRIAGFKAIEEGKLAYAEDRFRAALKINGNDYDALGGMGIVRLRGGRFDEARQLLDRASKGPGGSKWNAARQSAVFYGQLRVAQAASAGNRLAQAEAATKALNPSDARQDALARSLLGDIYARQGRYAEAMQMYASIPNGGGAAGRQSVMDIQTRQTRLAAMQAASRGDYAGAERIFQQAMVAGSTDPWLRYEYARLLVAQNRVQQADGVIGPLTQSNQSEALYAAALYSSQVNRPQAAEQLMSRVPAASRTPQMNAFVLEQRANSAVAQAKALAAAGRTPEALGLLRQLASQPLSIAGAGAVCDALYTLGDTRTAVALAQSAAAQPVIPEPDSYQGIVVTLAKAGLDQVAVPLVSRISAQSGQNPYNSRSMARLNALLAASQADRMRLQGQYAPAFELLQNAYQTSPGDVDILAALARLYQAGRLYPQAETVYGLVRQQRPNDVGNLIGFTDAALGAGHIEAARESADLALRLAPGEPDIFLLMARIETARGKQNNALRWLQQARDIKGRQTMVYGAQLSPTNPFVGAPMQSAPQPINPFALTPRAATPGLPGGYAPGGYQQPRSPFSFAPIHTPAPLNYGAATQVLEG</sequence>
<protein>
    <submittedName>
        <fullName evidence="3">Tetratricopeptide repeat protein</fullName>
    </submittedName>
</protein>
<dbReference type="PANTHER" id="PTHR12558:SF33">
    <property type="entry name" value="BLL7664 PROTEIN"/>
    <property type="match status" value="1"/>
</dbReference>
<evidence type="ECO:0000256" key="1">
    <source>
        <dbReference type="SAM" id="MobiDB-lite"/>
    </source>
</evidence>
<dbReference type="Pfam" id="PF13176">
    <property type="entry name" value="TPR_7"/>
    <property type="match status" value="1"/>
</dbReference>
<reference evidence="3 4" key="1">
    <citation type="submission" date="2023-02" db="EMBL/GenBank/DDBJ databases">
        <title>Genome sequence of Sphingomonas naphthae.</title>
        <authorList>
            <person name="Kim S."/>
            <person name="Heo J."/>
            <person name="Kwon S.-W."/>
        </authorList>
    </citation>
    <scope>NUCLEOTIDE SEQUENCE [LARGE SCALE GENOMIC DNA]</scope>
    <source>
        <strain evidence="3 4">KACC 18716</strain>
    </source>
</reference>